<keyword evidence="10" id="KW-1185">Reference proteome</keyword>
<evidence type="ECO:0000256" key="3">
    <source>
        <dbReference type="ARBA" id="ARBA00022729"/>
    </source>
</evidence>
<dbReference type="CDD" id="cd00087">
    <property type="entry name" value="FReD"/>
    <property type="match status" value="1"/>
</dbReference>
<dbReference type="PROSITE" id="PS00514">
    <property type="entry name" value="FIBRINOGEN_C_1"/>
    <property type="match status" value="1"/>
</dbReference>
<protein>
    <submittedName>
        <fullName evidence="9">Ficolin-1</fullName>
    </submittedName>
</protein>
<dbReference type="Proteomes" id="UP000440578">
    <property type="component" value="Unassembled WGS sequence"/>
</dbReference>
<name>A0A6A4W021_AMPAM</name>
<dbReference type="PANTHER" id="PTHR47221:SF6">
    <property type="entry name" value="FIBRINOGEN ALPHA CHAIN"/>
    <property type="match status" value="1"/>
</dbReference>
<dbReference type="PROSITE" id="PS51406">
    <property type="entry name" value="FIBRINOGEN_C_2"/>
    <property type="match status" value="1"/>
</dbReference>
<evidence type="ECO:0000256" key="1">
    <source>
        <dbReference type="ARBA" id="ARBA00004613"/>
    </source>
</evidence>
<dbReference type="FunFam" id="3.90.215.10:FF:000001">
    <property type="entry name" value="Tenascin isoform 1"/>
    <property type="match status" value="1"/>
</dbReference>
<dbReference type="Pfam" id="PF00147">
    <property type="entry name" value="Fibrinogen_C"/>
    <property type="match status" value="1"/>
</dbReference>
<dbReference type="NCBIfam" id="NF040941">
    <property type="entry name" value="GGGWT_bact"/>
    <property type="match status" value="1"/>
</dbReference>
<dbReference type="GO" id="GO:0005576">
    <property type="term" value="C:extracellular region"/>
    <property type="evidence" value="ECO:0007669"/>
    <property type="project" value="UniProtKB-SubCell"/>
</dbReference>
<keyword evidence="5" id="KW-1015">Disulfide bond</keyword>
<evidence type="ECO:0000313" key="9">
    <source>
        <dbReference type="EMBL" id="KAF0296432.1"/>
    </source>
</evidence>
<keyword evidence="2" id="KW-0964">Secreted</keyword>
<evidence type="ECO:0000256" key="2">
    <source>
        <dbReference type="ARBA" id="ARBA00022525"/>
    </source>
</evidence>
<comment type="caution">
    <text evidence="9">The sequence shown here is derived from an EMBL/GenBank/DDBJ whole genome shotgun (WGS) entry which is preliminary data.</text>
</comment>
<feature type="domain" description="Fibrinogen C-terminal" evidence="8">
    <location>
        <begin position="201"/>
        <end position="423"/>
    </location>
</feature>
<evidence type="ECO:0000256" key="6">
    <source>
        <dbReference type="ARBA" id="ARBA00023180"/>
    </source>
</evidence>
<dbReference type="InterPro" id="IPR020837">
    <property type="entry name" value="Fibrinogen_CS"/>
</dbReference>
<comment type="function">
    <text evidence="7">Lectin involved in innate immunity. Agglutinates all types of human erythrocytes, Gram-positive and Gram-negative bacteria. Has a stronger agglutinating activity towards Gram-negative bacteria than towards Gram-positive bacteria. Specifically recognizes acetyl group-containing substances on agglutinated cells. The hemagglutinating activity was inhibited by EDTA, acetyl group-containing mono- and disaccharides, N-acetyl derivatives of amino acids, other acetyl group-containing substances, propionamide and benzamide. Enhances the antimicrobial activity of big defensin against Gram-positive bacteria but not against Gram-negative bacteria.</text>
</comment>
<organism evidence="9 10">
    <name type="scientific">Amphibalanus amphitrite</name>
    <name type="common">Striped barnacle</name>
    <name type="synonym">Balanus amphitrite</name>
    <dbReference type="NCBI Taxonomy" id="1232801"/>
    <lineage>
        <taxon>Eukaryota</taxon>
        <taxon>Metazoa</taxon>
        <taxon>Ecdysozoa</taxon>
        <taxon>Arthropoda</taxon>
        <taxon>Crustacea</taxon>
        <taxon>Multicrustacea</taxon>
        <taxon>Cirripedia</taxon>
        <taxon>Thoracica</taxon>
        <taxon>Thoracicalcarea</taxon>
        <taxon>Balanomorpha</taxon>
        <taxon>Balanoidea</taxon>
        <taxon>Balanidae</taxon>
        <taxon>Amphibalaninae</taxon>
        <taxon>Amphibalanus</taxon>
    </lineage>
</organism>
<keyword evidence="4" id="KW-0175">Coiled coil</keyword>
<dbReference type="GO" id="GO:0030246">
    <property type="term" value="F:carbohydrate binding"/>
    <property type="evidence" value="ECO:0007669"/>
    <property type="project" value="UniProtKB-ARBA"/>
</dbReference>
<comment type="subcellular location">
    <subcellularLocation>
        <location evidence="1">Secreted</location>
    </subcellularLocation>
</comment>
<dbReference type="SMART" id="SM00186">
    <property type="entry name" value="FBG"/>
    <property type="match status" value="1"/>
</dbReference>
<evidence type="ECO:0000313" key="10">
    <source>
        <dbReference type="Proteomes" id="UP000440578"/>
    </source>
</evidence>
<gene>
    <name evidence="9" type="primary">FCN1_0</name>
    <name evidence="9" type="ORF">FJT64_006124</name>
</gene>
<dbReference type="PANTHER" id="PTHR47221">
    <property type="entry name" value="FIBRINOGEN ALPHA CHAIN"/>
    <property type="match status" value="1"/>
</dbReference>
<dbReference type="AlphaFoldDB" id="A0A6A4W021"/>
<dbReference type="InterPro" id="IPR037579">
    <property type="entry name" value="FIB_ANG-like"/>
</dbReference>
<dbReference type="InterPro" id="IPR036056">
    <property type="entry name" value="Fibrinogen-like_C"/>
</dbReference>
<accession>A0A6A4W021</accession>
<dbReference type="EMBL" id="VIIS01001560">
    <property type="protein sequence ID" value="KAF0296432.1"/>
    <property type="molecule type" value="Genomic_DNA"/>
</dbReference>
<dbReference type="InterPro" id="IPR014716">
    <property type="entry name" value="Fibrinogen_a/b/g_C_1"/>
</dbReference>
<keyword evidence="3" id="KW-0732">Signal</keyword>
<evidence type="ECO:0000259" key="8">
    <source>
        <dbReference type="PROSITE" id="PS51406"/>
    </source>
</evidence>
<dbReference type="InterPro" id="IPR002181">
    <property type="entry name" value="Fibrinogen_a/b/g_C_dom"/>
</dbReference>
<evidence type="ECO:0000256" key="4">
    <source>
        <dbReference type="ARBA" id="ARBA00023054"/>
    </source>
</evidence>
<reference evidence="9 10" key="1">
    <citation type="submission" date="2019-07" db="EMBL/GenBank/DDBJ databases">
        <title>Draft genome assembly of a fouling barnacle, Amphibalanus amphitrite (Darwin, 1854): The first reference genome for Thecostraca.</title>
        <authorList>
            <person name="Kim W."/>
        </authorList>
    </citation>
    <scope>NUCLEOTIDE SEQUENCE [LARGE SCALE GENOMIC DNA]</scope>
    <source>
        <strain evidence="9">SNU_AA5</strain>
        <tissue evidence="9">Soma without cirri and trophi</tissue>
    </source>
</reference>
<evidence type="ECO:0000256" key="7">
    <source>
        <dbReference type="ARBA" id="ARBA00053344"/>
    </source>
</evidence>
<proteinExistence type="predicted"/>
<dbReference type="OrthoDB" id="9990035at2759"/>
<keyword evidence="6" id="KW-0325">Glycoprotein</keyword>
<dbReference type="SUPFAM" id="SSF56496">
    <property type="entry name" value="Fibrinogen C-terminal domain-like"/>
    <property type="match status" value="1"/>
</dbReference>
<sequence>MAAQCTQDVFPSRGATARAWGTLHPSPRLAEWRHTAMARPRAEHGVSRVKHVKRVLLLLLAAGQWVVPAAGGGLTPAEVTARWAQRLHFWRLTDVAWPLDEAAVYLAPAAADDCHCRNQCLADNRCVAVDYRLTDTGPLCRLASRRGNATGAPADGGAVFTAVRAGLAAFGEHCLSDGECGWDVVAGRCLAGVCACSGDRLGDQCVVSDCHQLVASPAGVAPSGEYWVQLAPGESPLALFCDMETDGGGWTVFQRRQNDTEQLDFYRDWQQYRDGFGNVTGQFWLGNELLHRLTARRPQQLRIDLFSFEDEHRFAQYQSVTLAGEDDFYRIQVSTYSGNAGGSFGSCNGQQFSTKDADHDTYSGSCANRYRGGWWYSACHGSNLNGLYLWGPTELYARGVVFSGWLGHYYSLKHTEMKIRPTDVSTSTM</sequence>
<evidence type="ECO:0000256" key="5">
    <source>
        <dbReference type="ARBA" id="ARBA00023157"/>
    </source>
</evidence>
<dbReference type="Gene3D" id="3.90.215.10">
    <property type="entry name" value="Gamma Fibrinogen, chain A, domain 1"/>
    <property type="match status" value="1"/>
</dbReference>